<name>A0A368W437_9BACL</name>
<evidence type="ECO:0000313" key="1">
    <source>
        <dbReference type="EMBL" id="RCW49593.1"/>
    </source>
</evidence>
<evidence type="ECO:0000313" key="2">
    <source>
        <dbReference type="Proteomes" id="UP000252415"/>
    </source>
</evidence>
<organism evidence="1 2">
    <name type="scientific">Paenibacillus prosopidis</name>
    <dbReference type="NCBI Taxonomy" id="630520"/>
    <lineage>
        <taxon>Bacteria</taxon>
        <taxon>Bacillati</taxon>
        <taxon>Bacillota</taxon>
        <taxon>Bacilli</taxon>
        <taxon>Bacillales</taxon>
        <taxon>Paenibacillaceae</taxon>
        <taxon>Paenibacillus</taxon>
    </lineage>
</organism>
<dbReference type="AlphaFoldDB" id="A0A368W437"/>
<dbReference type="Proteomes" id="UP000252415">
    <property type="component" value="Unassembled WGS sequence"/>
</dbReference>
<reference evidence="1 2" key="1">
    <citation type="submission" date="2018-07" db="EMBL/GenBank/DDBJ databases">
        <title>Genomic Encyclopedia of Type Strains, Phase III (KMG-III): the genomes of soil and plant-associated and newly described type strains.</title>
        <authorList>
            <person name="Whitman W."/>
        </authorList>
    </citation>
    <scope>NUCLEOTIDE SEQUENCE [LARGE SCALE GENOMIC DNA]</scope>
    <source>
        <strain evidence="1 2">CECT 7506</strain>
    </source>
</reference>
<sequence length="64" mass="7134">MPQELVTSLGIYIMTRSAPMTAIAQWETSAKLDASYTVAHRNLALAYFNKNNEPDKATSYFSCT</sequence>
<accession>A0A368W437</accession>
<keyword evidence="2" id="KW-1185">Reference proteome</keyword>
<dbReference type="EMBL" id="QPJD01000004">
    <property type="protein sequence ID" value="RCW49593.1"/>
    <property type="molecule type" value="Genomic_DNA"/>
</dbReference>
<evidence type="ECO:0008006" key="3">
    <source>
        <dbReference type="Google" id="ProtNLM"/>
    </source>
</evidence>
<comment type="caution">
    <text evidence="1">The sequence shown here is derived from an EMBL/GenBank/DDBJ whole genome shotgun (WGS) entry which is preliminary data.</text>
</comment>
<proteinExistence type="predicted"/>
<protein>
    <recommendedName>
        <fullName evidence="3">Tetratricopeptide repeat protein</fullName>
    </recommendedName>
</protein>
<gene>
    <name evidence="1" type="ORF">DFP97_104251</name>
</gene>